<protein>
    <submittedName>
        <fullName evidence="5">Helix-turn-helix domain-containing protein</fullName>
    </submittedName>
</protein>
<dbReference type="PROSITE" id="PS00041">
    <property type="entry name" value="HTH_ARAC_FAMILY_1"/>
    <property type="match status" value="1"/>
</dbReference>
<dbReference type="PANTHER" id="PTHR46796:SF6">
    <property type="entry name" value="ARAC SUBFAMILY"/>
    <property type="match status" value="1"/>
</dbReference>
<dbReference type="InterPro" id="IPR020449">
    <property type="entry name" value="Tscrpt_reg_AraC-type_HTH"/>
</dbReference>
<evidence type="ECO:0000256" key="2">
    <source>
        <dbReference type="ARBA" id="ARBA00023125"/>
    </source>
</evidence>
<gene>
    <name evidence="5" type="ORF">M8A51_25105</name>
</gene>
<organism evidence="5 6">
    <name type="scientific">Caldimonas mangrovi</name>
    <dbReference type="NCBI Taxonomy" id="2944811"/>
    <lineage>
        <taxon>Bacteria</taxon>
        <taxon>Pseudomonadati</taxon>
        <taxon>Pseudomonadota</taxon>
        <taxon>Betaproteobacteria</taxon>
        <taxon>Burkholderiales</taxon>
        <taxon>Sphaerotilaceae</taxon>
        <taxon>Caldimonas</taxon>
    </lineage>
</organism>
<feature type="domain" description="HTH araC/xylS-type" evidence="4">
    <location>
        <begin position="206"/>
        <end position="306"/>
    </location>
</feature>
<dbReference type="PANTHER" id="PTHR46796">
    <property type="entry name" value="HTH-TYPE TRANSCRIPTIONAL ACTIVATOR RHAS-RELATED"/>
    <property type="match status" value="1"/>
</dbReference>
<sequence>MNTTWSTRHVPPARRAEFWRGAVCEAFLAMTPHIAARGDFDARLDHLNIERLALNRVRGPAHGVERTALDLARGGRQYLFVNLHRSGRARLRQQGRELHARPNELMLIDSSERYVLDEVGDGDLLSLAVPLDLLGALATRVPACVALEVPDTPAAQLLKAHLTTLSGVPGEFPAAQAGPVSDALLALVGAVLQEPQAVAAGDPLMRRIRTLVAQRFDDGQLNPRSAAQALGVSLRTLHACLARHGTSFVAVLMEHRLQRARQWLSGPDRDVRIARLAERCGFKSPEHFTRRFRARFGHTPGRWRDEG</sequence>
<dbReference type="Pfam" id="PF12833">
    <property type="entry name" value="HTH_18"/>
    <property type="match status" value="1"/>
</dbReference>
<dbReference type="PROSITE" id="PS01124">
    <property type="entry name" value="HTH_ARAC_FAMILY_2"/>
    <property type="match status" value="1"/>
</dbReference>
<accession>A0ABT0YVN9</accession>
<dbReference type="RefSeq" id="WP_251781363.1">
    <property type="nucleotide sequence ID" value="NZ_JAMKFE010000024.1"/>
</dbReference>
<reference evidence="5" key="1">
    <citation type="submission" date="2022-05" db="EMBL/GenBank/DDBJ databases">
        <title>Schlegelella sp. nov., isolated from mangrove soil.</title>
        <authorList>
            <person name="Liu Y."/>
            <person name="Ge X."/>
            <person name="Liu W."/>
        </authorList>
    </citation>
    <scope>NUCLEOTIDE SEQUENCE</scope>
    <source>
        <strain evidence="5">S2-27</strain>
    </source>
</reference>
<dbReference type="InterPro" id="IPR035418">
    <property type="entry name" value="AraC-bd_2"/>
</dbReference>
<evidence type="ECO:0000313" key="5">
    <source>
        <dbReference type="EMBL" id="MCM5682822.1"/>
    </source>
</evidence>
<keyword evidence="1" id="KW-0805">Transcription regulation</keyword>
<dbReference type="InterPro" id="IPR018060">
    <property type="entry name" value="HTH_AraC"/>
</dbReference>
<evidence type="ECO:0000259" key="4">
    <source>
        <dbReference type="PROSITE" id="PS01124"/>
    </source>
</evidence>
<dbReference type="Proteomes" id="UP001165541">
    <property type="component" value="Unassembled WGS sequence"/>
</dbReference>
<keyword evidence="6" id="KW-1185">Reference proteome</keyword>
<evidence type="ECO:0000256" key="3">
    <source>
        <dbReference type="ARBA" id="ARBA00023163"/>
    </source>
</evidence>
<keyword evidence="2" id="KW-0238">DNA-binding</keyword>
<dbReference type="SUPFAM" id="SSF46689">
    <property type="entry name" value="Homeodomain-like"/>
    <property type="match status" value="1"/>
</dbReference>
<dbReference type="InterPro" id="IPR018062">
    <property type="entry name" value="HTH_AraC-typ_CS"/>
</dbReference>
<proteinExistence type="predicted"/>
<comment type="caution">
    <text evidence="5">The sequence shown here is derived from an EMBL/GenBank/DDBJ whole genome shotgun (WGS) entry which is preliminary data.</text>
</comment>
<dbReference type="EMBL" id="JAMKFE010000024">
    <property type="protein sequence ID" value="MCM5682822.1"/>
    <property type="molecule type" value="Genomic_DNA"/>
</dbReference>
<dbReference type="Gene3D" id="1.10.10.60">
    <property type="entry name" value="Homeodomain-like"/>
    <property type="match status" value="1"/>
</dbReference>
<evidence type="ECO:0000256" key="1">
    <source>
        <dbReference type="ARBA" id="ARBA00023015"/>
    </source>
</evidence>
<evidence type="ECO:0000313" key="6">
    <source>
        <dbReference type="Proteomes" id="UP001165541"/>
    </source>
</evidence>
<dbReference type="InterPro" id="IPR050204">
    <property type="entry name" value="AraC_XylS_family_regulators"/>
</dbReference>
<dbReference type="Pfam" id="PF14525">
    <property type="entry name" value="AraC_binding_2"/>
    <property type="match status" value="1"/>
</dbReference>
<name>A0ABT0YVN9_9BURK</name>
<dbReference type="PRINTS" id="PR00032">
    <property type="entry name" value="HTHARAC"/>
</dbReference>
<keyword evidence="3" id="KW-0804">Transcription</keyword>
<dbReference type="SMART" id="SM00342">
    <property type="entry name" value="HTH_ARAC"/>
    <property type="match status" value="1"/>
</dbReference>
<dbReference type="InterPro" id="IPR009057">
    <property type="entry name" value="Homeodomain-like_sf"/>
</dbReference>